<evidence type="ECO:0000256" key="10">
    <source>
        <dbReference type="ARBA" id="ARBA00022989"/>
    </source>
</evidence>
<evidence type="ECO:0000256" key="7">
    <source>
        <dbReference type="ARBA" id="ARBA00022723"/>
    </source>
</evidence>
<dbReference type="GO" id="GO:0042773">
    <property type="term" value="P:ATP synthesis coupled electron transport"/>
    <property type="evidence" value="ECO:0007669"/>
    <property type="project" value="TreeGrafter"/>
</dbReference>
<evidence type="ECO:0000256" key="14">
    <source>
        <dbReference type="ARBA" id="ARBA00031399"/>
    </source>
</evidence>
<dbReference type="Pfam" id="PF00116">
    <property type="entry name" value="COX2"/>
    <property type="match status" value="1"/>
</dbReference>
<evidence type="ECO:0000313" key="18">
    <source>
        <dbReference type="EMBL" id="KEQ10456.1"/>
    </source>
</evidence>
<protein>
    <recommendedName>
        <fullName evidence="3">cytochrome-c oxidase</fullName>
        <ecNumber evidence="3">7.1.1.9</ecNumber>
    </recommendedName>
    <alternativeName>
        <fullName evidence="14">Cytochrome aa3 subunit 2</fullName>
    </alternativeName>
</protein>
<dbReference type="PANTHER" id="PTHR22888:SF9">
    <property type="entry name" value="CYTOCHROME C OXIDASE SUBUNIT 2"/>
    <property type="match status" value="1"/>
</dbReference>
<dbReference type="GO" id="GO:0016020">
    <property type="term" value="C:membrane"/>
    <property type="evidence" value="ECO:0007669"/>
    <property type="project" value="UniProtKB-SubCell"/>
</dbReference>
<dbReference type="GO" id="GO:0004129">
    <property type="term" value="F:cytochrome-c oxidase activity"/>
    <property type="evidence" value="ECO:0007669"/>
    <property type="project" value="UniProtKB-EC"/>
</dbReference>
<dbReference type="Proteomes" id="UP000052167">
    <property type="component" value="Unassembled WGS sequence"/>
</dbReference>
<dbReference type="Gene3D" id="2.60.40.420">
    <property type="entry name" value="Cupredoxins - blue copper proteins"/>
    <property type="match status" value="1"/>
</dbReference>
<dbReference type="EMBL" id="JOKJ01000002">
    <property type="protein sequence ID" value="KEQ10456.1"/>
    <property type="molecule type" value="Genomic_DNA"/>
</dbReference>
<dbReference type="AlphaFoldDB" id="A0A922TCD1"/>
<dbReference type="RefSeq" id="WP_037163881.1">
    <property type="nucleotide sequence ID" value="NZ_CAJXID010000008.1"/>
</dbReference>
<dbReference type="InterPro" id="IPR008972">
    <property type="entry name" value="Cupredoxin"/>
</dbReference>
<evidence type="ECO:0000256" key="11">
    <source>
        <dbReference type="ARBA" id="ARBA00023008"/>
    </source>
</evidence>
<keyword evidence="11" id="KW-0186">Copper</keyword>
<sequence length="224" mass="24270">MLFGLGATLLAGCTGDLSALDPAGPSAASIARLWWVMLAASALLFLLVMGLLFVAIMFPHFGRRISQRSWILAGGLALPIPILFALTFYAFWQGEYLLRGGGTEAEELVRVEALGTRWQWQFRYPDTAENPTTSGVLHIPAGRTVEVAVTSTDVIHSFWIPRLAGKIDAVPGHVTYLRLRADRPGRYGGQCAEYCGTGHAGMNFEVHAHAEEDYAAALGIEKAP</sequence>
<feature type="transmembrane region" description="Helical" evidence="16">
    <location>
        <begin position="34"/>
        <end position="58"/>
    </location>
</feature>
<comment type="subcellular location">
    <subcellularLocation>
        <location evidence="1">Membrane</location>
        <topology evidence="1">Multi-pass membrane protein</topology>
    </subcellularLocation>
</comment>
<dbReference type="EC" id="7.1.1.9" evidence="3"/>
<evidence type="ECO:0000313" key="19">
    <source>
        <dbReference type="Proteomes" id="UP000052167"/>
    </source>
</evidence>
<dbReference type="InterPro" id="IPR036257">
    <property type="entry name" value="Cyt_c_oxidase_su2_TM_sf"/>
</dbReference>
<evidence type="ECO:0000256" key="8">
    <source>
        <dbReference type="ARBA" id="ARBA00022967"/>
    </source>
</evidence>
<reference evidence="18 19" key="1">
    <citation type="submission" date="2014-06" db="EMBL/GenBank/DDBJ databases">
        <title>Rhizobium pelagicum/R2-400B4.</title>
        <authorList>
            <person name="Kimes N.E."/>
            <person name="Lopez-Perez M."/>
        </authorList>
    </citation>
    <scope>NUCLEOTIDE SEQUENCE [LARGE SCALE GENOMIC DNA]</scope>
    <source>
        <strain evidence="18 19">R2-400B4</strain>
    </source>
</reference>
<proteinExistence type="inferred from homology"/>
<keyword evidence="10 16" id="KW-1133">Transmembrane helix</keyword>
<dbReference type="PANTHER" id="PTHR22888">
    <property type="entry name" value="CYTOCHROME C OXIDASE, SUBUNIT II"/>
    <property type="match status" value="1"/>
</dbReference>
<dbReference type="PROSITE" id="PS50857">
    <property type="entry name" value="COX2_CUA"/>
    <property type="match status" value="1"/>
</dbReference>
<keyword evidence="4" id="KW-0813">Transport</keyword>
<evidence type="ECO:0000256" key="16">
    <source>
        <dbReference type="SAM" id="Phobius"/>
    </source>
</evidence>
<evidence type="ECO:0000256" key="3">
    <source>
        <dbReference type="ARBA" id="ARBA00012949"/>
    </source>
</evidence>
<dbReference type="PROSITE" id="PS00078">
    <property type="entry name" value="COX2"/>
    <property type="match status" value="1"/>
</dbReference>
<organism evidence="18 19">
    <name type="scientific">Pseudorhizobium pelagicum</name>
    <dbReference type="NCBI Taxonomy" id="1509405"/>
    <lineage>
        <taxon>Bacteria</taxon>
        <taxon>Pseudomonadati</taxon>
        <taxon>Pseudomonadota</taxon>
        <taxon>Alphaproteobacteria</taxon>
        <taxon>Hyphomicrobiales</taxon>
        <taxon>Rhizobiaceae</taxon>
        <taxon>Rhizobium/Agrobacterium group</taxon>
        <taxon>Pseudorhizobium</taxon>
    </lineage>
</organism>
<keyword evidence="7" id="KW-0479">Metal-binding</keyword>
<evidence type="ECO:0000256" key="6">
    <source>
        <dbReference type="ARBA" id="ARBA00022692"/>
    </source>
</evidence>
<dbReference type="InterPro" id="IPR002429">
    <property type="entry name" value="CcO_II-like_C"/>
</dbReference>
<evidence type="ECO:0000256" key="13">
    <source>
        <dbReference type="ARBA" id="ARBA00024688"/>
    </source>
</evidence>
<accession>A0A922TCD1</accession>
<evidence type="ECO:0000256" key="5">
    <source>
        <dbReference type="ARBA" id="ARBA00022660"/>
    </source>
</evidence>
<comment type="catalytic activity">
    <reaction evidence="15">
        <text>4 Fe(II)-[cytochrome c] + O2 + 8 H(+)(in) = 4 Fe(III)-[cytochrome c] + 2 H2O + 4 H(+)(out)</text>
        <dbReference type="Rhea" id="RHEA:11436"/>
        <dbReference type="Rhea" id="RHEA-COMP:10350"/>
        <dbReference type="Rhea" id="RHEA-COMP:14399"/>
        <dbReference type="ChEBI" id="CHEBI:15377"/>
        <dbReference type="ChEBI" id="CHEBI:15378"/>
        <dbReference type="ChEBI" id="CHEBI:15379"/>
        <dbReference type="ChEBI" id="CHEBI:29033"/>
        <dbReference type="ChEBI" id="CHEBI:29034"/>
        <dbReference type="EC" id="7.1.1.9"/>
    </reaction>
</comment>
<gene>
    <name evidence="18" type="ORF">GV68_09280</name>
</gene>
<evidence type="ECO:0000256" key="12">
    <source>
        <dbReference type="ARBA" id="ARBA00023136"/>
    </source>
</evidence>
<keyword evidence="5" id="KW-0679">Respiratory chain</keyword>
<evidence type="ECO:0000256" key="9">
    <source>
        <dbReference type="ARBA" id="ARBA00022982"/>
    </source>
</evidence>
<comment type="function">
    <text evidence="13">Subunits I and II form the functional core of the enzyme complex. Electrons originating in cytochrome c are transferred via heme a and Cu(A) to the binuclear center formed by heme a3 and Cu(B).</text>
</comment>
<name>A0A922TCD1_9HYPH</name>
<dbReference type="InterPro" id="IPR045187">
    <property type="entry name" value="CcO_II"/>
</dbReference>
<evidence type="ECO:0000256" key="15">
    <source>
        <dbReference type="ARBA" id="ARBA00047816"/>
    </source>
</evidence>
<feature type="domain" description="Cytochrome oxidase subunit II copper A binding" evidence="17">
    <location>
        <begin position="106"/>
        <end position="220"/>
    </location>
</feature>
<keyword evidence="6 16" id="KW-0812">Transmembrane</keyword>
<dbReference type="GO" id="GO:0005507">
    <property type="term" value="F:copper ion binding"/>
    <property type="evidence" value="ECO:0007669"/>
    <property type="project" value="InterPro"/>
</dbReference>
<evidence type="ECO:0000259" key="17">
    <source>
        <dbReference type="PROSITE" id="PS50857"/>
    </source>
</evidence>
<keyword evidence="9" id="KW-0249">Electron transport</keyword>
<keyword evidence="8" id="KW-1278">Translocase</keyword>
<dbReference type="SUPFAM" id="SSF49503">
    <property type="entry name" value="Cupredoxins"/>
    <property type="match status" value="1"/>
</dbReference>
<evidence type="ECO:0000256" key="2">
    <source>
        <dbReference type="ARBA" id="ARBA00007866"/>
    </source>
</evidence>
<dbReference type="InterPro" id="IPR014222">
    <property type="entry name" value="Cyt_c_oxidase_su2"/>
</dbReference>
<dbReference type="GO" id="GO:0016491">
    <property type="term" value="F:oxidoreductase activity"/>
    <property type="evidence" value="ECO:0007669"/>
    <property type="project" value="InterPro"/>
</dbReference>
<feature type="transmembrane region" description="Helical" evidence="16">
    <location>
        <begin position="70"/>
        <end position="92"/>
    </location>
</feature>
<dbReference type="InterPro" id="IPR001505">
    <property type="entry name" value="Copper_CuA"/>
</dbReference>
<evidence type="ECO:0000256" key="1">
    <source>
        <dbReference type="ARBA" id="ARBA00004141"/>
    </source>
</evidence>
<dbReference type="NCBIfam" id="TIGR02866">
    <property type="entry name" value="CoxB"/>
    <property type="match status" value="1"/>
</dbReference>
<dbReference type="SUPFAM" id="SSF81464">
    <property type="entry name" value="Cytochrome c oxidase subunit II-like, transmembrane region"/>
    <property type="match status" value="1"/>
</dbReference>
<keyword evidence="19" id="KW-1185">Reference proteome</keyword>
<evidence type="ECO:0000256" key="4">
    <source>
        <dbReference type="ARBA" id="ARBA00022448"/>
    </source>
</evidence>
<comment type="similarity">
    <text evidence="2">Belongs to the cytochrome c oxidase subunit 2 family.</text>
</comment>
<keyword evidence="12 16" id="KW-0472">Membrane</keyword>
<comment type="caution">
    <text evidence="18">The sequence shown here is derived from an EMBL/GenBank/DDBJ whole genome shotgun (WGS) entry which is preliminary data.</text>
</comment>